<accession>A0A517ZHR4</accession>
<name>A0A517ZHR4_9PLAN</name>
<evidence type="ECO:0000313" key="6">
    <source>
        <dbReference type="Proteomes" id="UP000319383"/>
    </source>
</evidence>
<dbReference type="Pfam" id="PF08530">
    <property type="entry name" value="PepX_C"/>
    <property type="match status" value="1"/>
</dbReference>
<dbReference type="Proteomes" id="UP000319383">
    <property type="component" value="Chromosome"/>
</dbReference>
<dbReference type="InterPro" id="IPR000383">
    <property type="entry name" value="Xaa-Pro-like_dom"/>
</dbReference>
<dbReference type="EC" id="3.1.1.84" evidence="5"/>
<evidence type="ECO:0000256" key="3">
    <source>
        <dbReference type="SAM" id="Phobius"/>
    </source>
</evidence>
<evidence type="ECO:0000259" key="4">
    <source>
        <dbReference type="SMART" id="SM00939"/>
    </source>
</evidence>
<dbReference type="RefSeq" id="WP_231962500.1">
    <property type="nucleotide sequence ID" value="NZ_CP036276.1"/>
</dbReference>
<dbReference type="InterPro" id="IPR005674">
    <property type="entry name" value="CocE/Ser_esterase"/>
</dbReference>
<feature type="region of interest" description="Disordered" evidence="2">
    <location>
        <begin position="403"/>
        <end position="423"/>
    </location>
</feature>
<organism evidence="5 6">
    <name type="scientific">Symmachiella dynata</name>
    <dbReference type="NCBI Taxonomy" id="2527995"/>
    <lineage>
        <taxon>Bacteria</taxon>
        <taxon>Pseudomonadati</taxon>
        <taxon>Planctomycetota</taxon>
        <taxon>Planctomycetia</taxon>
        <taxon>Planctomycetales</taxon>
        <taxon>Planctomycetaceae</taxon>
        <taxon>Symmachiella</taxon>
    </lineage>
</organism>
<dbReference type="KEGG" id="sdyn:Mal52_04710"/>
<reference evidence="5 6" key="1">
    <citation type="submission" date="2019-02" db="EMBL/GenBank/DDBJ databases">
        <title>Deep-cultivation of Planctomycetes and their phenomic and genomic characterization uncovers novel biology.</title>
        <authorList>
            <person name="Wiegand S."/>
            <person name="Jogler M."/>
            <person name="Boedeker C."/>
            <person name="Pinto D."/>
            <person name="Vollmers J."/>
            <person name="Rivas-Marin E."/>
            <person name="Kohn T."/>
            <person name="Peeters S.H."/>
            <person name="Heuer A."/>
            <person name="Rast P."/>
            <person name="Oberbeckmann S."/>
            <person name="Bunk B."/>
            <person name="Jeske O."/>
            <person name="Meyerdierks A."/>
            <person name="Storesund J.E."/>
            <person name="Kallscheuer N."/>
            <person name="Luecker S."/>
            <person name="Lage O.M."/>
            <person name="Pohl T."/>
            <person name="Merkel B.J."/>
            <person name="Hornburger P."/>
            <person name="Mueller R.-W."/>
            <person name="Bruemmer F."/>
            <person name="Labrenz M."/>
            <person name="Spormann A.M."/>
            <person name="Op den Camp H."/>
            <person name="Overmann J."/>
            <person name="Amann R."/>
            <person name="Jetten M.S.M."/>
            <person name="Mascher T."/>
            <person name="Medema M.H."/>
            <person name="Devos D.P."/>
            <person name="Kaster A.-K."/>
            <person name="Ovreas L."/>
            <person name="Rohde M."/>
            <person name="Galperin M.Y."/>
            <person name="Jogler C."/>
        </authorList>
    </citation>
    <scope>NUCLEOTIDE SEQUENCE [LARGE SCALE GENOMIC DNA]</scope>
    <source>
        <strain evidence="5 6">Mal52</strain>
    </source>
</reference>
<dbReference type="SMART" id="SM00939">
    <property type="entry name" value="PepX_C"/>
    <property type="match status" value="1"/>
</dbReference>
<dbReference type="InterPro" id="IPR013736">
    <property type="entry name" value="Xaa-Pro_dipept_C"/>
</dbReference>
<dbReference type="EMBL" id="CP036276">
    <property type="protein sequence ID" value="QDU42016.1"/>
    <property type="molecule type" value="Genomic_DNA"/>
</dbReference>
<dbReference type="GO" id="GO:0008239">
    <property type="term" value="F:dipeptidyl-peptidase activity"/>
    <property type="evidence" value="ECO:0007669"/>
    <property type="project" value="InterPro"/>
</dbReference>
<dbReference type="InterPro" id="IPR029058">
    <property type="entry name" value="AB_hydrolase_fold"/>
</dbReference>
<gene>
    <name evidence="5" type="primary">cocE_1</name>
    <name evidence="5" type="ORF">Mal52_04710</name>
</gene>
<evidence type="ECO:0000256" key="2">
    <source>
        <dbReference type="SAM" id="MobiDB-lite"/>
    </source>
</evidence>
<dbReference type="AlphaFoldDB" id="A0A517ZHR4"/>
<feature type="transmembrane region" description="Helical" evidence="3">
    <location>
        <begin position="41"/>
        <end position="62"/>
    </location>
</feature>
<proteinExistence type="predicted"/>
<keyword evidence="6" id="KW-1185">Reference proteome</keyword>
<dbReference type="SUPFAM" id="SSF49785">
    <property type="entry name" value="Galactose-binding domain-like"/>
    <property type="match status" value="1"/>
</dbReference>
<evidence type="ECO:0000256" key="1">
    <source>
        <dbReference type="ARBA" id="ARBA00022801"/>
    </source>
</evidence>
<dbReference type="NCBIfam" id="TIGR00976">
    <property type="entry name" value="CocE_NonD"/>
    <property type="match status" value="2"/>
</dbReference>
<dbReference type="Gene3D" id="1.10.3020.10">
    <property type="entry name" value="alpha-amino acid ester hydrolase ( Helical cap domain)"/>
    <property type="match status" value="2"/>
</dbReference>
<keyword evidence="3" id="KW-0812">Transmembrane</keyword>
<dbReference type="Pfam" id="PF02129">
    <property type="entry name" value="Peptidase_S15"/>
    <property type="match status" value="2"/>
</dbReference>
<protein>
    <submittedName>
        <fullName evidence="5">Cocaine esterase</fullName>
        <ecNumber evidence="5">3.1.1.84</ecNumber>
    </submittedName>
</protein>
<evidence type="ECO:0000313" key="5">
    <source>
        <dbReference type="EMBL" id="QDU42016.1"/>
    </source>
</evidence>
<dbReference type="Gene3D" id="3.40.50.1820">
    <property type="entry name" value="alpha/beta hydrolase"/>
    <property type="match status" value="2"/>
</dbReference>
<dbReference type="SUPFAM" id="SSF53474">
    <property type="entry name" value="alpha/beta-Hydrolases"/>
    <property type="match status" value="1"/>
</dbReference>
<keyword evidence="3" id="KW-0472">Membrane</keyword>
<sequence length="591" mass="65598">MTHSTQCGNAFKLEDISLIIPAGKIGPPMHPRSIPLNIRCLSLYGFATAILMLTLIGSIAAADKIDLGDVREKHVMIPMRDGKKLSAYLYIPAGKGPWPALFEQRYGGLQGTSTRKAAAELASEGFVVALVNFRGTHLSEGTYVGYRALQWGALQDGYDSCEWLADQDWCTGKIGTFGSSQGGYAQNYLAVTEPPHLVCQYMTDTGLSLFEEGYRIGGTTRPERFKGMAGVCRDPEDNARLLAEWFAHPHYDEYWQAEDCTRHFDKMNVPCMTIGSWYDFMNQGSIASFQGRQHQGGPNSRGKQQLVVGPWLHGRLNKGNRVGQLVYPKNAIWPVREHMVRWFNHYLKGEENGVEQDPTVRYYVMGALGEGDAPGNVWRTAKDFPPPAKPVEMFLQTDGKLSAAAPPADGGSTSYTSDPLHPMQIPGRGFPGATDARPFEEQAEVRTFTTEPLTKPVEWTGRVQAELYVSSTARDTDFIVRISDVYPDGRSILIVDYPWRARYREGFDHETLMTPGEVTKIAFPVGWMSQIFNAGHRIRVTIASTGAPLYEPNPQTGKPLTIEFPDDAVSAVNTIHHNREHASRIIAPVPE</sequence>
<keyword evidence="1 5" id="KW-0378">Hydrolase</keyword>
<dbReference type="Gene3D" id="2.60.120.260">
    <property type="entry name" value="Galactose-binding domain-like"/>
    <property type="match status" value="1"/>
</dbReference>
<dbReference type="InterPro" id="IPR008979">
    <property type="entry name" value="Galactose-bd-like_sf"/>
</dbReference>
<feature type="domain" description="Xaa-Pro dipeptidyl-peptidase C-terminal" evidence="4">
    <location>
        <begin position="340"/>
        <end position="586"/>
    </location>
</feature>
<keyword evidence="3" id="KW-1133">Transmembrane helix</keyword>